<keyword evidence="5" id="KW-1133">Transmembrane helix</keyword>
<dbReference type="InterPro" id="IPR050469">
    <property type="entry name" value="Diguanylate_Cyclase"/>
</dbReference>
<gene>
    <name evidence="7" type="ORF">H3H51_03010</name>
</gene>
<dbReference type="GO" id="GO:0052621">
    <property type="term" value="F:diguanylate cyclase activity"/>
    <property type="evidence" value="ECO:0007669"/>
    <property type="project" value="UniProtKB-EC"/>
</dbReference>
<feature type="domain" description="GGDEF" evidence="6">
    <location>
        <begin position="220"/>
        <end position="353"/>
    </location>
</feature>
<organism evidence="7 8">
    <name type="scientific">Aquipseudomonas ullengensis</name>
    <dbReference type="NCBI Taxonomy" id="2759166"/>
    <lineage>
        <taxon>Bacteria</taxon>
        <taxon>Pseudomonadati</taxon>
        <taxon>Pseudomonadota</taxon>
        <taxon>Gammaproteobacteria</taxon>
        <taxon>Pseudomonadales</taxon>
        <taxon>Pseudomonadaceae</taxon>
        <taxon>Aquipseudomonas</taxon>
    </lineage>
</organism>
<keyword evidence="5" id="KW-0812">Transmembrane</keyword>
<dbReference type="RefSeq" id="WP_183087532.1">
    <property type="nucleotide sequence ID" value="NZ_JACJUD010000001.1"/>
</dbReference>
<evidence type="ECO:0000256" key="1">
    <source>
        <dbReference type="ARBA" id="ARBA00001946"/>
    </source>
</evidence>
<feature type="transmembrane region" description="Helical" evidence="5">
    <location>
        <begin position="52"/>
        <end position="69"/>
    </location>
</feature>
<dbReference type="PANTHER" id="PTHR45138">
    <property type="entry name" value="REGULATORY COMPONENTS OF SENSORY TRANSDUCTION SYSTEM"/>
    <property type="match status" value="1"/>
</dbReference>
<dbReference type="EMBL" id="JACJUD010000001">
    <property type="protein sequence ID" value="MBB2493973.1"/>
    <property type="molecule type" value="Genomic_DNA"/>
</dbReference>
<keyword evidence="8" id="KW-1185">Reference proteome</keyword>
<dbReference type="InterPro" id="IPR000160">
    <property type="entry name" value="GGDEF_dom"/>
</dbReference>
<dbReference type="Pfam" id="PF00990">
    <property type="entry name" value="GGDEF"/>
    <property type="match status" value="1"/>
</dbReference>
<dbReference type="NCBIfam" id="TIGR00254">
    <property type="entry name" value="GGDEF"/>
    <property type="match status" value="1"/>
</dbReference>
<name>A0A7W4LIU0_9GAMM</name>
<dbReference type="Gene3D" id="3.30.70.270">
    <property type="match status" value="1"/>
</dbReference>
<dbReference type="GO" id="GO:0005886">
    <property type="term" value="C:plasma membrane"/>
    <property type="evidence" value="ECO:0007669"/>
    <property type="project" value="UniProtKB-SubCell"/>
</dbReference>
<evidence type="ECO:0000313" key="8">
    <source>
        <dbReference type="Proteomes" id="UP000542720"/>
    </source>
</evidence>
<dbReference type="InterPro" id="IPR043128">
    <property type="entry name" value="Rev_trsase/Diguanyl_cyclase"/>
</dbReference>
<dbReference type="PANTHER" id="PTHR45138:SF9">
    <property type="entry name" value="DIGUANYLATE CYCLASE DGCM-RELATED"/>
    <property type="match status" value="1"/>
</dbReference>
<dbReference type="PROSITE" id="PS50887">
    <property type="entry name" value="GGDEF"/>
    <property type="match status" value="1"/>
</dbReference>
<feature type="transmembrane region" description="Helical" evidence="5">
    <location>
        <begin position="28"/>
        <end position="46"/>
    </location>
</feature>
<evidence type="ECO:0000256" key="3">
    <source>
        <dbReference type="ARBA" id="ARBA00012528"/>
    </source>
</evidence>
<feature type="transmembrane region" description="Helical" evidence="5">
    <location>
        <begin position="152"/>
        <end position="175"/>
    </location>
</feature>
<evidence type="ECO:0000256" key="4">
    <source>
        <dbReference type="ARBA" id="ARBA00034247"/>
    </source>
</evidence>
<feature type="transmembrane region" description="Helical" evidence="5">
    <location>
        <begin position="129"/>
        <end position="146"/>
    </location>
</feature>
<comment type="caution">
    <text evidence="7">The sequence shown here is derived from an EMBL/GenBank/DDBJ whole genome shotgun (WGS) entry which is preliminary data.</text>
</comment>
<keyword evidence="5" id="KW-0472">Membrane</keyword>
<proteinExistence type="predicted"/>
<comment type="subcellular location">
    <subcellularLocation>
        <location evidence="2">Cell inner membrane</location>
    </subcellularLocation>
</comment>
<evidence type="ECO:0000256" key="5">
    <source>
        <dbReference type="SAM" id="Phobius"/>
    </source>
</evidence>
<sequence length="370" mass="41544">MKPNRQPSPRGNHEISLTGLEESGRRSLMSLILSATGLTLGCFSILQFLADNYLFASFELLACSVLLWGSRGILQARRLELWIYLYLVPTFCFLIYIILMPRASATAFTWTYLMPLLSYLLLGKRRGALLTLPFICVAMLLYFVRYDLPLDAAGLIDIGNAILCGVLIIVFVHLYESRRAQAYQQLEYQAQTDPLTGVTSRGSFKRSLLRAIQEAERSHNRLVLVLMDIDHFKSVNDRWGHDAGDHALCHVCEQLLDRLRVTDSLGRLGGEEFGLLLRNTDNASATRLVEQLRQHIVDNPLSYGGQPIALSATFGLAEWPTDGYSTDELYRCADRRLYSGKHQGRNCLINGADESPVQARTAAEATRQEP</sequence>
<dbReference type="AlphaFoldDB" id="A0A7W4LIU0"/>
<dbReference type="InterPro" id="IPR029787">
    <property type="entry name" value="Nucleotide_cyclase"/>
</dbReference>
<dbReference type="SUPFAM" id="SSF55073">
    <property type="entry name" value="Nucleotide cyclase"/>
    <property type="match status" value="1"/>
</dbReference>
<comment type="catalytic activity">
    <reaction evidence="4">
        <text>2 GTP = 3',3'-c-di-GMP + 2 diphosphate</text>
        <dbReference type="Rhea" id="RHEA:24898"/>
        <dbReference type="ChEBI" id="CHEBI:33019"/>
        <dbReference type="ChEBI" id="CHEBI:37565"/>
        <dbReference type="ChEBI" id="CHEBI:58805"/>
        <dbReference type="EC" id="2.7.7.65"/>
    </reaction>
</comment>
<accession>A0A7W4LIU0</accession>
<protein>
    <recommendedName>
        <fullName evidence="3">diguanylate cyclase</fullName>
        <ecNumber evidence="3">2.7.7.65</ecNumber>
    </recommendedName>
</protein>
<comment type="cofactor">
    <cofactor evidence="1">
        <name>Mg(2+)</name>
        <dbReference type="ChEBI" id="CHEBI:18420"/>
    </cofactor>
</comment>
<dbReference type="FunFam" id="3.30.70.270:FF:000001">
    <property type="entry name" value="Diguanylate cyclase domain protein"/>
    <property type="match status" value="1"/>
</dbReference>
<dbReference type="CDD" id="cd01949">
    <property type="entry name" value="GGDEF"/>
    <property type="match status" value="1"/>
</dbReference>
<dbReference type="Pfam" id="PF20966">
    <property type="entry name" value="MASE6"/>
    <property type="match status" value="1"/>
</dbReference>
<dbReference type="EC" id="2.7.7.65" evidence="3"/>
<dbReference type="SMART" id="SM00267">
    <property type="entry name" value="GGDEF"/>
    <property type="match status" value="1"/>
</dbReference>
<evidence type="ECO:0000259" key="6">
    <source>
        <dbReference type="PROSITE" id="PS50887"/>
    </source>
</evidence>
<evidence type="ECO:0000313" key="7">
    <source>
        <dbReference type="EMBL" id="MBB2493973.1"/>
    </source>
</evidence>
<evidence type="ECO:0000256" key="2">
    <source>
        <dbReference type="ARBA" id="ARBA00004533"/>
    </source>
</evidence>
<reference evidence="7 8" key="1">
    <citation type="submission" date="2020-08" db="EMBL/GenBank/DDBJ databases">
        <authorList>
            <person name="Kim C.M."/>
        </authorList>
    </citation>
    <scope>NUCLEOTIDE SEQUENCE [LARGE SCALE GENOMIC DNA]</scope>
    <source>
        <strain evidence="7 8">UL070</strain>
    </source>
</reference>
<dbReference type="Proteomes" id="UP000542720">
    <property type="component" value="Unassembled WGS sequence"/>
</dbReference>
<dbReference type="InterPro" id="IPR048435">
    <property type="entry name" value="MASE6"/>
</dbReference>
<feature type="transmembrane region" description="Helical" evidence="5">
    <location>
        <begin position="105"/>
        <end position="122"/>
    </location>
</feature>
<feature type="transmembrane region" description="Helical" evidence="5">
    <location>
        <begin position="81"/>
        <end position="99"/>
    </location>
</feature>